<dbReference type="Gene3D" id="1.10.3660.10">
    <property type="entry name" value="6-phosphogluconate dehydrogenase C-terminal like domain"/>
    <property type="match status" value="1"/>
</dbReference>
<dbReference type="RefSeq" id="WP_128384865.1">
    <property type="nucleotide sequence ID" value="NZ_CP035033.1"/>
</dbReference>
<dbReference type="InterPro" id="IPR003099">
    <property type="entry name" value="Prephen_DH"/>
</dbReference>
<dbReference type="FunFam" id="1.10.3660.10:FF:000003">
    <property type="entry name" value="Prephenate dehydrogenase"/>
    <property type="match status" value="1"/>
</dbReference>
<accession>A0A410H355</accession>
<comment type="pathway">
    <text evidence="1">Amino-acid biosynthesis; L-tyrosine biosynthesis; (4-hydroxyphenyl)pyruvate from prephenate (NAD(+) route): step 1/1.</text>
</comment>
<keyword evidence="5" id="KW-0028">Amino-acid biosynthesis</keyword>
<dbReference type="SUPFAM" id="SSF51735">
    <property type="entry name" value="NAD(P)-binding Rossmann-fold domains"/>
    <property type="match status" value="1"/>
</dbReference>
<feature type="domain" description="Prephenate/arogenate dehydrogenase" evidence="10">
    <location>
        <begin position="5"/>
        <end position="293"/>
    </location>
</feature>
<dbReference type="SUPFAM" id="SSF48179">
    <property type="entry name" value="6-phosphogluconate dehydrogenase C-terminal domain-like"/>
    <property type="match status" value="1"/>
</dbReference>
<dbReference type="PANTHER" id="PTHR21363">
    <property type="entry name" value="PREPHENATE DEHYDROGENASE"/>
    <property type="match status" value="1"/>
</dbReference>
<keyword evidence="6" id="KW-0560">Oxidoreductase</keyword>
<dbReference type="EMBL" id="CP035033">
    <property type="protein sequence ID" value="QAB15353.1"/>
    <property type="molecule type" value="Genomic_DNA"/>
</dbReference>
<evidence type="ECO:0000256" key="2">
    <source>
        <dbReference type="ARBA" id="ARBA00007964"/>
    </source>
</evidence>
<name>A0A410H355_9GAMM</name>
<dbReference type="InterPro" id="IPR046826">
    <property type="entry name" value="PDH_N"/>
</dbReference>
<evidence type="ECO:0000256" key="3">
    <source>
        <dbReference type="ARBA" id="ARBA00012068"/>
    </source>
</evidence>
<keyword evidence="7" id="KW-0520">NAD</keyword>
<evidence type="ECO:0000259" key="10">
    <source>
        <dbReference type="PROSITE" id="PS51176"/>
    </source>
</evidence>
<dbReference type="InterPro" id="IPR050812">
    <property type="entry name" value="Preph/Arog_dehydrog"/>
</dbReference>
<dbReference type="GO" id="GO:0070403">
    <property type="term" value="F:NAD+ binding"/>
    <property type="evidence" value="ECO:0007669"/>
    <property type="project" value="InterPro"/>
</dbReference>
<gene>
    <name evidence="11" type="ORF">EPV75_06580</name>
</gene>
<dbReference type="Proteomes" id="UP000285478">
    <property type="component" value="Chromosome"/>
</dbReference>
<dbReference type="AlphaFoldDB" id="A0A410H355"/>
<reference evidence="11 12" key="1">
    <citation type="journal article" date="2018" name="Environ. Microbiol.">
        <title>Genomes of ubiquitous marine and hypersaline Hydrogenovibrio, Thiomicrorhabdus and Thiomicrospira spp. encode a diversity of mechanisms to sustain chemolithoautotrophy in heterogeneous environments.</title>
        <authorList>
            <person name="Scott K.M."/>
            <person name="Williams J."/>
            <person name="Porter C.M.B."/>
            <person name="Russel S."/>
            <person name="Harmer T.L."/>
            <person name="Paul J.H."/>
            <person name="Antonen K.M."/>
            <person name="Bridges M.K."/>
            <person name="Camper G.J."/>
            <person name="Campla C.K."/>
            <person name="Casella L.G."/>
            <person name="Chase E."/>
            <person name="Conrad J.W."/>
            <person name="Cruz M.C."/>
            <person name="Dunlap D.S."/>
            <person name="Duran L."/>
            <person name="Fahsbender E.M."/>
            <person name="Goldsmith D.B."/>
            <person name="Keeley R.F."/>
            <person name="Kondoff M.R."/>
            <person name="Kussy B.I."/>
            <person name="Lane M.K."/>
            <person name="Lawler S."/>
            <person name="Leigh B.A."/>
            <person name="Lewis C."/>
            <person name="Lostal L.M."/>
            <person name="Marking D."/>
            <person name="Mancera P.A."/>
            <person name="McClenthan E.C."/>
            <person name="McIntyre E.A."/>
            <person name="Mine J.A."/>
            <person name="Modi S."/>
            <person name="Moore B.D."/>
            <person name="Morgan W.A."/>
            <person name="Nelson K.M."/>
            <person name="Nguyen K.N."/>
            <person name="Ogburn N."/>
            <person name="Parrino D.G."/>
            <person name="Pedapudi A.D."/>
            <person name="Pelham R.P."/>
            <person name="Preece A.M."/>
            <person name="Rampersad E.A."/>
            <person name="Richardson J.C."/>
            <person name="Rodgers C.M."/>
            <person name="Schaffer B.L."/>
            <person name="Sheridan N.E."/>
            <person name="Solone M.R."/>
            <person name="Staley Z.R."/>
            <person name="Tabuchi M."/>
            <person name="Waide R.J."/>
            <person name="Wanjugi P.W."/>
            <person name="Young S."/>
            <person name="Clum A."/>
            <person name="Daum C."/>
            <person name="Huntemann M."/>
            <person name="Ivanova N."/>
            <person name="Kyrpides N."/>
            <person name="Mikhailova N."/>
            <person name="Palaniappan K."/>
            <person name="Pillay M."/>
            <person name="Reddy T.B.K."/>
            <person name="Shapiro N."/>
            <person name="Stamatis D."/>
            <person name="Varghese N."/>
            <person name="Woyke T."/>
            <person name="Boden R."/>
            <person name="Freyermuth S.K."/>
            <person name="Kerfeld C.A."/>
        </authorList>
    </citation>
    <scope>NUCLEOTIDE SEQUENCE [LARGE SCALE GENOMIC DNA]</scope>
    <source>
        <strain evidence="11 12">JR-2</strain>
    </source>
</reference>
<keyword evidence="4" id="KW-0827">Tyrosine biosynthesis</keyword>
<dbReference type="GO" id="GO:0006571">
    <property type="term" value="P:tyrosine biosynthetic process"/>
    <property type="evidence" value="ECO:0007669"/>
    <property type="project" value="UniProtKB-KW"/>
</dbReference>
<dbReference type="Pfam" id="PF20463">
    <property type="entry name" value="PDH_C"/>
    <property type="match status" value="1"/>
</dbReference>
<evidence type="ECO:0000313" key="12">
    <source>
        <dbReference type="Proteomes" id="UP000285478"/>
    </source>
</evidence>
<dbReference type="GO" id="GO:0008977">
    <property type="term" value="F:prephenate dehydrogenase (NAD+) activity"/>
    <property type="evidence" value="ECO:0007669"/>
    <property type="project" value="UniProtKB-EC"/>
</dbReference>
<dbReference type="PROSITE" id="PS51176">
    <property type="entry name" value="PDH_ADH"/>
    <property type="match status" value="1"/>
</dbReference>
<sequence>MKQWNNITIIGVGLIGGSLAKALKKAGLVKNVTGYGTREESLQKAQQLGVVDQYTLSLQEAVQGADVVVLAVPLGAMEAVLKEMQPFLSEETLLTDVGSAKTSVLNAVKAAFGRIPKRFVAGHPIAGKEKSGVEAACENLFVDHRVILTPTAETDKGALAELTELWQATGACVSEMTPAFHDEVFAATSHLPHLLAFGLVNLLNEHEELGNVFQYTAGGFRDFTRIASSDAVMWRDIALTNRDAIVKWLNHYQAEIQALTELVGSGDGQRLHDYFAQAKQARDEHIVKPNEIKDGSQTKP</sequence>
<dbReference type="Pfam" id="PF02153">
    <property type="entry name" value="PDH_N"/>
    <property type="match status" value="1"/>
</dbReference>
<dbReference type="GO" id="GO:0004665">
    <property type="term" value="F:prephenate dehydrogenase (NADP+) activity"/>
    <property type="evidence" value="ECO:0007669"/>
    <property type="project" value="InterPro"/>
</dbReference>
<dbReference type="InterPro" id="IPR036291">
    <property type="entry name" value="NAD(P)-bd_dom_sf"/>
</dbReference>
<evidence type="ECO:0000256" key="7">
    <source>
        <dbReference type="ARBA" id="ARBA00023027"/>
    </source>
</evidence>
<proteinExistence type="inferred from homology"/>
<dbReference type="PANTHER" id="PTHR21363:SF0">
    <property type="entry name" value="PREPHENATE DEHYDROGENASE [NADP(+)]"/>
    <property type="match status" value="1"/>
</dbReference>
<dbReference type="KEGG" id="htr:EPV75_06580"/>
<dbReference type="InterPro" id="IPR008927">
    <property type="entry name" value="6-PGluconate_DH-like_C_sf"/>
</dbReference>
<evidence type="ECO:0000256" key="6">
    <source>
        <dbReference type="ARBA" id="ARBA00023002"/>
    </source>
</evidence>
<protein>
    <recommendedName>
        <fullName evidence="3">prephenate dehydrogenase</fullName>
        <ecNumber evidence="3">1.3.1.12</ecNumber>
    </recommendedName>
</protein>
<evidence type="ECO:0000256" key="1">
    <source>
        <dbReference type="ARBA" id="ARBA00005067"/>
    </source>
</evidence>
<dbReference type="Gene3D" id="3.40.50.720">
    <property type="entry name" value="NAD(P)-binding Rossmann-like Domain"/>
    <property type="match status" value="1"/>
</dbReference>
<evidence type="ECO:0000256" key="8">
    <source>
        <dbReference type="ARBA" id="ARBA00023141"/>
    </source>
</evidence>
<evidence type="ECO:0000256" key="4">
    <source>
        <dbReference type="ARBA" id="ARBA00022498"/>
    </source>
</evidence>
<keyword evidence="8" id="KW-0057">Aromatic amino acid biosynthesis</keyword>
<dbReference type="FunFam" id="3.40.50.720:FF:000208">
    <property type="entry name" value="Prephenate dehydrogenase"/>
    <property type="match status" value="1"/>
</dbReference>
<evidence type="ECO:0000256" key="5">
    <source>
        <dbReference type="ARBA" id="ARBA00022605"/>
    </source>
</evidence>
<evidence type="ECO:0000313" key="11">
    <source>
        <dbReference type="EMBL" id="QAB15353.1"/>
    </source>
</evidence>
<dbReference type="EC" id="1.3.1.12" evidence="3"/>
<keyword evidence="12" id="KW-1185">Reference proteome</keyword>
<evidence type="ECO:0000256" key="9">
    <source>
        <dbReference type="ARBA" id="ARBA00049260"/>
    </source>
</evidence>
<organism evidence="11 12">
    <name type="scientific">Hydrogenovibrio thermophilus</name>
    <dbReference type="NCBI Taxonomy" id="265883"/>
    <lineage>
        <taxon>Bacteria</taxon>
        <taxon>Pseudomonadati</taxon>
        <taxon>Pseudomonadota</taxon>
        <taxon>Gammaproteobacteria</taxon>
        <taxon>Thiotrichales</taxon>
        <taxon>Piscirickettsiaceae</taxon>
        <taxon>Hydrogenovibrio</taxon>
    </lineage>
</organism>
<comment type="similarity">
    <text evidence="2">Belongs to the prephenate/arogenate dehydrogenase family.</text>
</comment>
<comment type="catalytic activity">
    <reaction evidence="9">
        <text>prephenate + NAD(+) = 3-(4-hydroxyphenyl)pyruvate + CO2 + NADH</text>
        <dbReference type="Rhea" id="RHEA:13869"/>
        <dbReference type="ChEBI" id="CHEBI:16526"/>
        <dbReference type="ChEBI" id="CHEBI:29934"/>
        <dbReference type="ChEBI" id="CHEBI:36242"/>
        <dbReference type="ChEBI" id="CHEBI:57540"/>
        <dbReference type="ChEBI" id="CHEBI:57945"/>
        <dbReference type="EC" id="1.3.1.12"/>
    </reaction>
</comment>
<dbReference type="InterPro" id="IPR046825">
    <property type="entry name" value="PDH_C"/>
</dbReference>